<evidence type="ECO:0000313" key="1">
    <source>
        <dbReference type="EMBL" id="PMK43248.1"/>
    </source>
</evidence>
<comment type="caution">
    <text evidence="1">The sequence shown here is derived from an EMBL/GenBank/DDBJ whole genome shotgun (WGS) entry which is preliminary data.</text>
</comment>
<dbReference type="AlphaFoldDB" id="A0AB36XHL2"/>
<sequence length="538" mass="61198">MNCHSTLNCLVVNLTRSTVVEDMIDRKISHYKSIKELESIDLIFDTLYIIAEEGQCTAYDILQLSRKLDKSIGYKFIENCSKFIISEPSYYSDEGNLVIDRLSNRKVTSENFKYVSEEKKLSEMETLELFKRNYNLIAITSHGRVDATYLPNVVLCSKSPCFDSNEELTLSCENSSQCYYAPRTVLNSSSINSEVLFLNTCNSINSHGTGFNKAIDFSRNTECRAFIGSPVVHNSTEYQTLIFVNSFINGSPIYKALDDTESSLRSSEQRSMLIVGDPLTRISNPPKLVEHLIKNEDILVKLEKLEERVSRGLQTLVETKSVTGVSISTMKNDVYEMSRYIDEIKNLKKQALRCIRDDLESTLFNIQSLFEKRVSKIQNEMVDKLIRKSSKGVVSINENMFHSFKLIHGFDDVCNECSSSINKLVYENNRVFSYCGNCSLQKESSNERSSFSTNLSVNREELTAKISNLKENSLVVVLLSDVGRFGVKNHFVKSDIVSNKVCLSLPIDKKLPRHPYWLKTFVLVDLSVCIETKTINII</sequence>
<accession>A0AB36XHL2</accession>
<dbReference type="RefSeq" id="WP_102282170.1">
    <property type="nucleotide sequence ID" value="NZ_MCVM02000001.1"/>
</dbReference>
<reference evidence="1" key="2">
    <citation type="submission" date="2016-07" db="EMBL/GenBank/DDBJ databases">
        <authorList>
            <person name="Kauffman K."/>
            <person name="Arevalo P."/>
            <person name="Polz M.F."/>
        </authorList>
    </citation>
    <scope>NUCLEOTIDE SEQUENCE</scope>
    <source>
        <strain evidence="1">10N.261.52.F7</strain>
    </source>
</reference>
<proteinExistence type="predicted"/>
<dbReference type="EMBL" id="MCXM01000035">
    <property type="protein sequence ID" value="PMK43248.1"/>
    <property type="molecule type" value="Genomic_DNA"/>
</dbReference>
<organism evidence="1">
    <name type="scientific">Vibrio lentus</name>
    <dbReference type="NCBI Taxonomy" id="136468"/>
    <lineage>
        <taxon>Bacteria</taxon>
        <taxon>Pseudomonadati</taxon>
        <taxon>Pseudomonadota</taxon>
        <taxon>Gammaproteobacteria</taxon>
        <taxon>Vibrionales</taxon>
        <taxon>Vibrionaceae</taxon>
        <taxon>Vibrio</taxon>
    </lineage>
</organism>
<protein>
    <submittedName>
        <fullName evidence="1">Uncharacterized protein</fullName>
    </submittedName>
</protein>
<name>A0AB36XHL2_9VIBR</name>
<gene>
    <name evidence="1" type="ORF">BCT99_05275</name>
</gene>
<reference key="1">
    <citation type="submission" date="2016-07" db="EMBL/GenBank/DDBJ databases">
        <title>Nontailed viruses are major unrecognized killers of bacteria in the ocean.</title>
        <authorList>
            <person name="Kauffman K."/>
            <person name="Hussain F."/>
            <person name="Yang J."/>
            <person name="Arevalo P."/>
            <person name="Brown J."/>
            <person name="Cutler M."/>
            <person name="Kelly L."/>
            <person name="Polz M.F."/>
        </authorList>
    </citation>
    <scope>NUCLEOTIDE SEQUENCE [LARGE SCALE GENOMIC DNA]</scope>
    <source>
        <strain>10N.261.52.F7</strain>
    </source>
</reference>
<reference evidence="1" key="3">
    <citation type="journal article" date="2018" name="Nature">
        <title>A major lineage of non-tailed dsDNA viruses as unrecognized killers of marine bacteria.</title>
        <authorList>
            <person name="Kauffman K.M."/>
            <person name="Hussain F.A."/>
            <person name="Yang J."/>
            <person name="Arevalo P."/>
            <person name="Brown J.M."/>
            <person name="Chang W.K."/>
            <person name="VanInsberghe D."/>
            <person name="Elsherbini J."/>
            <person name="Sharma R.S."/>
            <person name="Cutler M.B."/>
            <person name="Kelly L."/>
            <person name="Polz M.F."/>
        </authorList>
    </citation>
    <scope>NUCLEOTIDE SEQUENCE</scope>
    <source>
        <strain evidence="1">10N.261.52.F7</strain>
    </source>
</reference>